<keyword evidence="1" id="KW-1133">Transmembrane helix</keyword>
<dbReference type="RefSeq" id="WP_184717521.1">
    <property type="nucleotide sequence ID" value="NZ_JACHJP010000004.1"/>
</dbReference>
<name>A0A7W7QPF6_9ACTN</name>
<accession>A0A7W7QPF6</accession>
<evidence type="ECO:0000313" key="3">
    <source>
        <dbReference type="Proteomes" id="UP000552644"/>
    </source>
</evidence>
<feature type="transmembrane region" description="Helical" evidence="1">
    <location>
        <begin position="39"/>
        <end position="57"/>
    </location>
</feature>
<keyword evidence="3" id="KW-1185">Reference proteome</keyword>
<gene>
    <name evidence="2" type="ORF">FHS44_004469</name>
</gene>
<keyword evidence="1" id="KW-0812">Transmembrane</keyword>
<dbReference type="EMBL" id="JACHJP010000004">
    <property type="protein sequence ID" value="MBB4917361.1"/>
    <property type="molecule type" value="Genomic_DNA"/>
</dbReference>
<dbReference type="AlphaFoldDB" id="A0A7W7QPF6"/>
<protein>
    <submittedName>
        <fullName evidence="2">Uncharacterized protein</fullName>
    </submittedName>
</protein>
<evidence type="ECO:0000313" key="2">
    <source>
        <dbReference type="EMBL" id="MBB4917361.1"/>
    </source>
</evidence>
<dbReference type="Proteomes" id="UP000552644">
    <property type="component" value="Unassembled WGS sequence"/>
</dbReference>
<keyword evidence="1" id="KW-0472">Membrane</keyword>
<proteinExistence type="predicted"/>
<sequence>MPTKFLRAASVLLTVTVFIQTITAGLLLSSPTNGPLHSAGAYTVFVVAVLHLVVAILAWRPGGGSPGPILYAAGFLVITSAQVALGIAHLTTLHVPLGALMFGTSLLQLTRLWPTRASAAQM</sequence>
<comment type="caution">
    <text evidence="2">The sequence shown here is derived from an EMBL/GenBank/DDBJ whole genome shotgun (WGS) entry which is preliminary data.</text>
</comment>
<organism evidence="2 3">
    <name type="scientific">Streptosporangium saharense</name>
    <dbReference type="NCBI Taxonomy" id="1706840"/>
    <lineage>
        <taxon>Bacteria</taxon>
        <taxon>Bacillati</taxon>
        <taxon>Actinomycetota</taxon>
        <taxon>Actinomycetes</taxon>
        <taxon>Streptosporangiales</taxon>
        <taxon>Streptosporangiaceae</taxon>
        <taxon>Streptosporangium</taxon>
    </lineage>
</organism>
<feature type="transmembrane region" description="Helical" evidence="1">
    <location>
        <begin position="69"/>
        <end position="87"/>
    </location>
</feature>
<evidence type="ECO:0000256" key="1">
    <source>
        <dbReference type="SAM" id="Phobius"/>
    </source>
</evidence>
<reference evidence="2 3" key="1">
    <citation type="submission" date="2020-08" db="EMBL/GenBank/DDBJ databases">
        <title>Genomic Encyclopedia of Type Strains, Phase III (KMG-III): the genomes of soil and plant-associated and newly described type strains.</title>
        <authorList>
            <person name="Whitman W."/>
        </authorList>
    </citation>
    <scope>NUCLEOTIDE SEQUENCE [LARGE SCALE GENOMIC DNA]</scope>
    <source>
        <strain evidence="2 3">CECT 8840</strain>
    </source>
</reference>